<dbReference type="AlphaFoldDB" id="A0A059CY80"/>
<dbReference type="EMBL" id="KK198754">
    <property type="protein sequence ID" value="KCW83131.1"/>
    <property type="molecule type" value="Genomic_DNA"/>
</dbReference>
<dbReference type="PANTHER" id="PTHR12300:SF139">
    <property type="entry name" value="HVA22-LIKE PROTEIN E"/>
    <property type="match status" value="1"/>
</dbReference>
<evidence type="ECO:0000313" key="2">
    <source>
        <dbReference type="EMBL" id="KCW83131.1"/>
    </source>
</evidence>
<reference evidence="2" key="1">
    <citation type="submission" date="2013-07" db="EMBL/GenBank/DDBJ databases">
        <title>The genome of Eucalyptus grandis.</title>
        <authorList>
            <person name="Schmutz J."/>
            <person name="Hayes R."/>
            <person name="Myburg A."/>
            <person name="Tuskan G."/>
            <person name="Grattapaglia D."/>
            <person name="Rokhsar D.S."/>
        </authorList>
    </citation>
    <scope>NUCLEOTIDE SEQUENCE</scope>
    <source>
        <tissue evidence="2">Leaf extractions</tissue>
    </source>
</reference>
<name>A0A059CY80_EUCGR</name>
<comment type="subcellular location">
    <subcellularLocation>
        <location evidence="1">Membrane</location>
        <topology evidence="1">Multi-pass membrane protein</topology>
    </subcellularLocation>
</comment>
<proteinExistence type="inferred from homology"/>
<dbReference type="GO" id="GO:0016020">
    <property type="term" value="C:membrane"/>
    <property type="evidence" value="ECO:0007669"/>
    <property type="project" value="UniProtKB-SubCell"/>
</dbReference>
<dbReference type="Pfam" id="PF03134">
    <property type="entry name" value="TB2_DP1_HVA22"/>
    <property type="match status" value="1"/>
</dbReference>
<dbReference type="InterPro" id="IPR004345">
    <property type="entry name" value="TB2_DP1_HVA22"/>
</dbReference>
<dbReference type="Gramene" id="KCW83131">
    <property type="protein sequence ID" value="KCW83131"/>
    <property type="gene ID" value="EUGRSUZ_B00091"/>
</dbReference>
<dbReference type="KEGG" id="egr:104416657"/>
<sequence length="169" mass="19311">MSHPWTFPTLALALSRSIAAYFFLALARSIDEYFSIDGYFNALARSIDGYFFALAHSIAGPVLMLLYPLYRSAKTIEKSKKASAKKEVEKSKKDNEQWLVYWILYSFLTLLEMLLESLLEHIPIWYDVKLILTAWLVLPPFNGATVLYESYAHGPICRVLSRIPSLTPP</sequence>
<organism evidence="2">
    <name type="scientific">Eucalyptus grandis</name>
    <name type="common">Flooded gum</name>
    <dbReference type="NCBI Taxonomy" id="71139"/>
    <lineage>
        <taxon>Eukaryota</taxon>
        <taxon>Viridiplantae</taxon>
        <taxon>Streptophyta</taxon>
        <taxon>Embryophyta</taxon>
        <taxon>Tracheophyta</taxon>
        <taxon>Spermatophyta</taxon>
        <taxon>Magnoliopsida</taxon>
        <taxon>eudicotyledons</taxon>
        <taxon>Gunneridae</taxon>
        <taxon>Pentapetalae</taxon>
        <taxon>rosids</taxon>
        <taxon>malvids</taxon>
        <taxon>Myrtales</taxon>
        <taxon>Myrtaceae</taxon>
        <taxon>Myrtoideae</taxon>
        <taxon>Eucalypteae</taxon>
        <taxon>Eucalyptus</taxon>
    </lineage>
</organism>
<keyword evidence="1" id="KW-1133">Transmembrane helix</keyword>
<dbReference type="InParanoid" id="A0A059CY80"/>
<dbReference type="OrthoDB" id="10009287at2759"/>
<feature type="transmembrane region" description="Helical" evidence="1">
    <location>
        <begin position="51"/>
        <end position="70"/>
    </location>
</feature>
<feature type="transmembrane region" description="Helical" evidence="1">
    <location>
        <begin position="99"/>
        <end position="118"/>
    </location>
</feature>
<keyword evidence="1" id="KW-0812">Transmembrane</keyword>
<feature type="transmembrane region" description="Helical" evidence="1">
    <location>
        <begin position="130"/>
        <end position="148"/>
    </location>
</feature>
<keyword evidence="1" id="KW-0472">Membrane</keyword>
<comment type="similarity">
    <text evidence="1">Belongs to the DP1 family.</text>
</comment>
<gene>
    <name evidence="2" type="ORF">EUGRSUZ_B00091</name>
</gene>
<protein>
    <recommendedName>
        <fullName evidence="1">HVA22-like protein</fullName>
    </recommendedName>
</protein>
<dbReference type="PANTHER" id="PTHR12300">
    <property type="entry name" value="HVA22-LIKE PROTEINS"/>
    <property type="match status" value="1"/>
</dbReference>
<evidence type="ECO:0000256" key="1">
    <source>
        <dbReference type="RuleBase" id="RU362006"/>
    </source>
</evidence>
<accession>A0A059CY80</accession>